<keyword evidence="3" id="KW-1185">Reference proteome</keyword>
<evidence type="ECO:0000313" key="3">
    <source>
        <dbReference type="Proteomes" id="UP000309340"/>
    </source>
</evidence>
<feature type="region of interest" description="Disordered" evidence="1">
    <location>
        <begin position="1"/>
        <end position="51"/>
    </location>
</feature>
<dbReference type="Gene3D" id="3.30.710.10">
    <property type="entry name" value="Potassium Channel Kv1.1, Chain A"/>
    <property type="match status" value="1"/>
</dbReference>
<reference evidence="2 3" key="1">
    <citation type="submission" date="2017-03" db="EMBL/GenBank/DDBJ databases">
        <title>Genomes of endolithic fungi from Antarctica.</title>
        <authorList>
            <person name="Coleine C."/>
            <person name="Masonjones S."/>
            <person name="Stajich J.E."/>
        </authorList>
    </citation>
    <scope>NUCLEOTIDE SEQUENCE [LARGE SCALE GENOMIC DNA]</scope>
    <source>
        <strain evidence="2 3">CCFEE 5184</strain>
    </source>
</reference>
<feature type="compositionally biased region" description="Basic and acidic residues" evidence="1">
    <location>
        <begin position="12"/>
        <end position="22"/>
    </location>
</feature>
<organism evidence="2 3">
    <name type="scientific">Friedmanniomyces simplex</name>
    <dbReference type="NCBI Taxonomy" id="329884"/>
    <lineage>
        <taxon>Eukaryota</taxon>
        <taxon>Fungi</taxon>
        <taxon>Dikarya</taxon>
        <taxon>Ascomycota</taxon>
        <taxon>Pezizomycotina</taxon>
        <taxon>Dothideomycetes</taxon>
        <taxon>Dothideomycetidae</taxon>
        <taxon>Mycosphaerellales</taxon>
        <taxon>Teratosphaeriaceae</taxon>
        <taxon>Friedmanniomyces</taxon>
    </lineage>
</organism>
<feature type="non-terminal residue" evidence="2">
    <location>
        <position position="299"/>
    </location>
</feature>
<dbReference type="STRING" id="329884.A0A4V5NCN6"/>
<feature type="compositionally biased region" description="Acidic residues" evidence="1">
    <location>
        <begin position="23"/>
        <end position="32"/>
    </location>
</feature>
<name>A0A4V5NCN6_9PEZI</name>
<dbReference type="EMBL" id="NAJQ01001420">
    <property type="protein sequence ID" value="TKA59249.1"/>
    <property type="molecule type" value="Genomic_DNA"/>
</dbReference>
<accession>A0A4V5NCN6</accession>
<evidence type="ECO:0008006" key="4">
    <source>
        <dbReference type="Google" id="ProtNLM"/>
    </source>
</evidence>
<sequence>MKPTPQALQHQAPDHDSYLLDAEHEEDDIDYGPDEHPSHYPQPGQGLMRTLPPEQEDLSYLVDDEDQFGFFSHVYQADSQAPEAGLGVGMSGNGLYTITDIIMADSEGDAASTNPKSYTANARSGDVLFNLNDGSNIRAPSIILMNASTVFQPMLISRFREGLTPRSTEEPVCIPLPEDPPAAMLDLCSILHIRTLRDWDQEEQESVIRFLDLAIAADKYICQEAVTLATEGLLSRYALTVNGHHQNILSLAVSSAVSYWFDNGHYFRIFTKCIVLDTIEPLNLLSGRRAASVLTEDVL</sequence>
<gene>
    <name evidence="2" type="ORF">B0A55_13487</name>
</gene>
<protein>
    <recommendedName>
        <fullName evidence="4">BTB domain-containing protein</fullName>
    </recommendedName>
</protein>
<comment type="caution">
    <text evidence="2">The sequence shown here is derived from an EMBL/GenBank/DDBJ whole genome shotgun (WGS) entry which is preliminary data.</text>
</comment>
<dbReference type="InterPro" id="IPR011333">
    <property type="entry name" value="SKP1/BTB/POZ_sf"/>
</dbReference>
<proteinExistence type="predicted"/>
<evidence type="ECO:0000313" key="2">
    <source>
        <dbReference type="EMBL" id="TKA59249.1"/>
    </source>
</evidence>
<dbReference type="Proteomes" id="UP000309340">
    <property type="component" value="Unassembled WGS sequence"/>
</dbReference>
<evidence type="ECO:0000256" key="1">
    <source>
        <dbReference type="SAM" id="MobiDB-lite"/>
    </source>
</evidence>
<dbReference type="OrthoDB" id="5275938at2759"/>
<dbReference type="AlphaFoldDB" id="A0A4V5NCN6"/>